<dbReference type="EMBL" id="WBVM01000002">
    <property type="protein sequence ID" value="KAB2809324.1"/>
    <property type="molecule type" value="Genomic_DNA"/>
</dbReference>
<dbReference type="PANTHER" id="PTHR48174">
    <property type="entry name" value="DUF946 FAMILY PROTEIN"/>
    <property type="match status" value="1"/>
</dbReference>
<feature type="signal peptide" evidence="3">
    <location>
        <begin position="1"/>
        <end position="26"/>
    </location>
</feature>
<name>A0A7J5DVG5_NOCSI</name>
<evidence type="ECO:0000313" key="5">
    <source>
        <dbReference type="Proteomes" id="UP000449906"/>
    </source>
</evidence>
<sequence length="714" mass="75134">MRRLLLLLVALFLPAFPALHPAPATAGAGFAVSAPTPTPTPTPAPEDEPTDEPGDEPGDEPTDEDEPGTSVIDTDPDVVPGSPDDPGVGTTPAPGAEEAAAAEAALAERFAPVLMLVRQKQTCGPGEPYLPSDVDVLFDNPTIALRGPWTGRDLVQVGPSAKDVSVGLPGYELDLPGNPLTPGCDYETWARSQWAGHEPTIYAHVATQRGVDDRIALQYFFFYAFNDYNNKHETDWERIQLEFAAPDAATALADELEPELAVYSQHYGSEKAAWGDAKLEIRDDTHPVVYVSAGSHANQFSAGIFMGNTANTGFGCDTTAGEHEAIEALVKTIPSDPVLGRAAFPWITYEGHYGEVGPKRFYAGPTGPNRKQAWSRPFAWSAKARGSSIEVPAGGSSSAAVAETYCDLVGRGSDLFRGYVDDPWRGLVILVAALLGLGWLLRRTSWATSALPLRVRRSSGQVVAASLAVLRERPVLFFLSLLPPALLNVLAAVLQGVTITRFVPSWVGGAALLLGLLTLPVSAGALAVVVRTLDADGIEARVRLRAAYGESLRRLGAGAPAMVVTALLVVLLTTSVVLAPLALVVLTAGVLLVPVVVLERRTGFAGLPRSIRLIRHSVTTLLPVLLLGLLLLTTIGAVVAALLFVVVPLPFVVLNAVPSVVLGLVWPFVALMCVYAYGSAATRSAEAAAQPRKDRAAATSAATPDSIVGPATGA</sequence>
<feature type="transmembrane region" description="Helical" evidence="2">
    <location>
        <begin position="475"/>
        <end position="494"/>
    </location>
</feature>
<organism evidence="4 5">
    <name type="scientific">Nocardioides simplex</name>
    <name type="common">Arthrobacter simplex</name>
    <dbReference type="NCBI Taxonomy" id="2045"/>
    <lineage>
        <taxon>Bacteria</taxon>
        <taxon>Bacillati</taxon>
        <taxon>Actinomycetota</taxon>
        <taxon>Actinomycetes</taxon>
        <taxon>Propionibacteriales</taxon>
        <taxon>Nocardioidaceae</taxon>
        <taxon>Pimelobacter</taxon>
    </lineage>
</organism>
<evidence type="ECO:0008006" key="6">
    <source>
        <dbReference type="Google" id="ProtNLM"/>
    </source>
</evidence>
<proteinExistence type="predicted"/>
<keyword evidence="3" id="KW-0732">Signal</keyword>
<keyword evidence="2" id="KW-0472">Membrane</keyword>
<dbReference type="AlphaFoldDB" id="A0A7J5DVG5"/>
<feature type="compositionally biased region" description="Low complexity" evidence="1">
    <location>
        <begin position="77"/>
        <end position="98"/>
    </location>
</feature>
<dbReference type="PANTHER" id="PTHR48174:SF5">
    <property type="entry name" value="VACUOLAR PROTEIN SORTING-ASSOCIATED PROTEIN 62"/>
    <property type="match status" value="1"/>
</dbReference>
<evidence type="ECO:0000313" key="4">
    <source>
        <dbReference type="EMBL" id="KAB2809324.1"/>
    </source>
</evidence>
<feature type="compositionally biased region" description="Acidic residues" evidence="1">
    <location>
        <begin position="45"/>
        <end position="67"/>
    </location>
</feature>
<dbReference type="Proteomes" id="UP000449906">
    <property type="component" value="Unassembled WGS sequence"/>
</dbReference>
<keyword evidence="2" id="KW-1133">Transmembrane helix</keyword>
<keyword evidence="2" id="KW-0812">Transmembrane</keyword>
<feature type="transmembrane region" description="Helical" evidence="2">
    <location>
        <begin position="619"/>
        <end position="646"/>
    </location>
</feature>
<dbReference type="RefSeq" id="WP_151581526.1">
    <property type="nucleotide sequence ID" value="NZ_WBVM01000002.1"/>
</dbReference>
<reference evidence="4 5" key="1">
    <citation type="submission" date="2019-09" db="EMBL/GenBank/DDBJ databases">
        <title>Pimelobacter sp. isolated from Paulinella.</title>
        <authorList>
            <person name="Jeong S.E."/>
        </authorList>
    </citation>
    <scope>NUCLEOTIDE SEQUENCE [LARGE SCALE GENOMIC DNA]</scope>
    <source>
        <strain evidence="4 5">Pch-N</strain>
    </source>
</reference>
<feature type="transmembrane region" description="Helical" evidence="2">
    <location>
        <begin position="652"/>
        <end position="677"/>
    </location>
</feature>
<feature type="region of interest" description="Disordered" evidence="1">
    <location>
        <begin position="30"/>
        <end position="98"/>
    </location>
</feature>
<feature type="region of interest" description="Disordered" evidence="1">
    <location>
        <begin position="695"/>
        <end position="714"/>
    </location>
</feature>
<feature type="transmembrane region" description="Helical" evidence="2">
    <location>
        <begin position="578"/>
        <end position="598"/>
    </location>
</feature>
<evidence type="ECO:0000256" key="3">
    <source>
        <dbReference type="SAM" id="SignalP"/>
    </source>
</evidence>
<accession>A0A7J5DVG5</accession>
<evidence type="ECO:0000256" key="1">
    <source>
        <dbReference type="SAM" id="MobiDB-lite"/>
    </source>
</evidence>
<feature type="transmembrane region" description="Helical" evidence="2">
    <location>
        <begin position="551"/>
        <end position="572"/>
    </location>
</feature>
<comment type="caution">
    <text evidence="4">The sequence shown here is derived from an EMBL/GenBank/DDBJ whole genome shotgun (WGS) entry which is preliminary data.</text>
</comment>
<evidence type="ECO:0000256" key="2">
    <source>
        <dbReference type="SAM" id="Phobius"/>
    </source>
</evidence>
<protein>
    <recommendedName>
        <fullName evidence="6">DUF946 domain-containing protein</fullName>
    </recommendedName>
</protein>
<feature type="chain" id="PRO_5038787022" description="DUF946 domain-containing protein" evidence="3">
    <location>
        <begin position="27"/>
        <end position="714"/>
    </location>
</feature>
<feature type="transmembrane region" description="Helical" evidence="2">
    <location>
        <begin position="506"/>
        <end position="530"/>
    </location>
</feature>
<gene>
    <name evidence="4" type="ORF">F9L07_20005</name>
</gene>
<feature type="transmembrane region" description="Helical" evidence="2">
    <location>
        <begin position="424"/>
        <end position="441"/>
    </location>
</feature>